<dbReference type="Proteomes" id="UP000095286">
    <property type="component" value="Unplaced"/>
</dbReference>
<proteinExistence type="predicted"/>
<accession>A0AC35TPA0</accession>
<organism evidence="1 2">
    <name type="scientific">Rhabditophanes sp. KR3021</name>
    <dbReference type="NCBI Taxonomy" id="114890"/>
    <lineage>
        <taxon>Eukaryota</taxon>
        <taxon>Metazoa</taxon>
        <taxon>Ecdysozoa</taxon>
        <taxon>Nematoda</taxon>
        <taxon>Chromadorea</taxon>
        <taxon>Rhabditida</taxon>
        <taxon>Tylenchina</taxon>
        <taxon>Panagrolaimomorpha</taxon>
        <taxon>Strongyloidoidea</taxon>
        <taxon>Alloionematidae</taxon>
        <taxon>Rhabditophanes</taxon>
    </lineage>
</organism>
<name>A0AC35TPA0_9BILA</name>
<sequence>MSFKLIIVSVVFASVAWAQFGSNSEQGVNVGAVGGNVGYPNTGPYSFINFLNSLTEAQQNEFLSILGNKASTKRQTTTQVNAWLTKQSSQIQANYKKCKTNEKNSVKEFKAKLDAAAAKNLTAEAKVVYDQIEAIKANQDITKQQENDQIQQLLNNAKPEIKKAIAQIIVDVTMEEINKTLGPLINGNGGIKTPTFNFGK</sequence>
<reference evidence="2" key="1">
    <citation type="submission" date="2016-11" db="UniProtKB">
        <authorList>
            <consortium name="WormBaseParasite"/>
        </authorList>
    </citation>
    <scope>IDENTIFICATION</scope>
    <source>
        <strain evidence="2">KR3021</strain>
    </source>
</reference>
<protein>
    <submittedName>
        <fullName evidence="2">DUF148 domain-containing protein</fullName>
    </submittedName>
</protein>
<evidence type="ECO:0000313" key="2">
    <source>
        <dbReference type="WBParaSite" id="RSKR_0000289500.1"/>
    </source>
</evidence>
<dbReference type="WBParaSite" id="RSKR_0000289500.1">
    <property type="protein sequence ID" value="RSKR_0000289500.1"/>
    <property type="gene ID" value="RSKR_0000289500"/>
</dbReference>
<evidence type="ECO:0000313" key="1">
    <source>
        <dbReference type="Proteomes" id="UP000095286"/>
    </source>
</evidence>